<name>A0A7J0CIC0_STRMI</name>
<dbReference type="AlphaFoldDB" id="A0A7J0CIC0"/>
<evidence type="ECO:0000313" key="2">
    <source>
        <dbReference type="Proteomes" id="UP000498740"/>
    </source>
</evidence>
<reference evidence="1 2" key="1">
    <citation type="submission" date="2020-05" db="EMBL/GenBank/DDBJ databases">
        <title>Whole genome shotgun sequence of Streptomyces microflavus NBRC 13062.</title>
        <authorList>
            <person name="Komaki H."/>
            <person name="Tamura T."/>
        </authorList>
    </citation>
    <scope>NUCLEOTIDE SEQUENCE [LARGE SCALE GENOMIC DNA]</scope>
    <source>
        <strain evidence="1 2">NBRC 13062</strain>
    </source>
</reference>
<dbReference type="Proteomes" id="UP000498740">
    <property type="component" value="Unassembled WGS sequence"/>
</dbReference>
<proteinExistence type="predicted"/>
<sequence length="90" mass="9939">MPPEPAPTPARRAVSPLDHRVEAATGHDIDTLWSYRDRGVLDESHAHLVDRHRELAKAQSGVVFYLKLLNRLSSGEFEVDAPCSRASPAP</sequence>
<evidence type="ECO:0000313" key="1">
    <source>
        <dbReference type="EMBL" id="GFN02206.1"/>
    </source>
</evidence>
<gene>
    <name evidence="1" type="ORF">Smic_07620</name>
</gene>
<protein>
    <submittedName>
        <fullName evidence="1">Uncharacterized protein</fullName>
    </submittedName>
</protein>
<comment type="caution">
    <text evidence="1">The sequence shown here is derived from an EMBL/GenBank/DDBJ whole genome shotgun (WGS) entry which is preliminary data.</text>
</comment>
<dbReference type="EMBL" id="BLWD01000001">
    <property type="protein sequence ID" value="GFN02206.1"/>
    <property type="molecule type" value="Genomic_DNA"/>
</dbReference>
<organism evidence="1 2">
    <name type="scientific">Streptomyces microflavus</name>
    <name type="common">Streptomyces lipmanii</name>
    <dbReference type="NCBI Taxonomy" id="1919"/>
    <lineage>
        <taxon>Bacteria</taxon>
        <taxon>Bacillati</taxon>
        <taxon>Actinomycetota</taxon>
        <taxon>Actinomycetes</taxon>
        <taxon>Kitasatosporales</taxon>
        <taxon>Streptomycetaceae</taxon>
        <taxon>Streptomyces</taxon>
    </lineage>
</organism>
<accession>A0A7J0CIC0</accession>